<feature type="domain" description="Zinc finger DksA/TraR C4-type" evidence="5">
    <location>
        <begin position="87"/>
        <end position="120"/>
    </location>
</feature>
<dbReference type="AlphaFoldDB" id="A0A124FK49"/>
<dbReference type="EMBL" id="LGFO01000161">
    <property type="protein sequence ID" value="KUK36115.1"/>
    <property type="molecule type" value="Genomic_DNA"/>
</dbReference>
<evidence type="ECO:0000259" key="5">
    <source>
        <dbReference type="Pfam" id="PF01258"/>
    </source>
</evidence>
<dbReference type="SUPFAM" id="SSF57716">
    <property type="entry name" value="Glucocorticoid receptor-like (DNA-binding domain)"/>
    <property type="match status" value="1"/>
</dbReference>
<protein>
    <submittedName>
        <fullName evidence="6">Transcriptional regulator TraR/DksA family</fullName>
    </submittedName>
</protein>
<dbReference type="PROSITE" id="PS01102">
    <property type="entry name" value="ZF_DKSA_1"/>
    <property type="match status" value="1"/>
</dbReference>
<dbReference type="InterPro" id="IPR037187">
    <property type="entry name" value="DnaK_N"/>
</dbReference>
<dbReference type="PANTHER" id="PTHR33823:SF4">
    <property type="entry name" value="GENERAL STRESS PROTEIN 16O"/>
    <property type="match status" value="1"/>
</dbReference>
<dbReference type="SUPFAM" id="SSF109635">
    <property type="entry name" value="DnaK suppressor protein DksA, alpha-hairpin domain"/>
    <property type="match status" value="1"/>
</dbReference>
<dbReference type="InterPro" id="IPR014240">
    <property type="entry name" value="YteA"/>
</dbReference>
<dbReference type="Pfam" id="PF01258">
    <property type="entry name" value="zf-dskA_traR"/>
    <property type="match status" value="1"/>
</dbReference>
<dbReference type="PROSITE" id="PS51128">
    <property type="entry name" value="ZF_DKSA_2"/>
    <property type="match status" value="1"/>
</dbReference>
<dbReference type="NCBIfam" id="TIGR02890">
    <property type="entry name" value="bacill_yteA"/>
    <property type="match status" value="1"/>
</dbReference>
<evidence type="ECO:0000256" key="3">
    <source>
        <dbReference type="ARBA" id="ARBA00022833"/>
    </source>
</evidence>
<dbReference type="PANTHER" id="PTHR33823">
    <property type="entry name" value="RNA POLYMERASE-BINDING TRANSCRIPTION FACTOR DKSA-RELATED"/>
    <property type="match status" value="1"/>
</dbReference>
<accession>A0A124FK49</accession>
<comment type="caution">
    <text evidence="6">The sequence shown here is derived from an EMBL/GenBank/DDBJ whole genome shotgun (WGS) entry which is preliminary data.</text>
</comment>
<dbReference type="InterPro" id="IPR000962">
    <property type="entry name" value="Znf_DskA_TraR"/>
</dbReference>
<evidence type="ECO:0000256" key="1">
    <source>
        <dbReference type="ARBA" id="ARBA00022723"/>
    </source>
</evidence>
<reference evidence="7" key="1">
    <citation type="journal article" date="2015" name="MBio">
        <title>Genome-Resolved Metagenomic Analysis Reveals Roles for Candidate Phyla and Other Microbial Community Members in Biogeochemical Transformations in Oil Reservoirs.</title>
        <authorList>
            <person name="Hu P."/>
            <person name="Tom L."/>
            <person name="Singh A."/>
            <person name="Thomas B.C."/>
            <person name="Baker B.J."/>
            <person name="Piceno Y.M."/>
            <person name="Andersen G.L."/>
            <person name="Banfield J.F."/>
        </authorList>
    </citation>
    <scope>NUCLEOTIDE SEQUENCE [LARGE SCALE GENOMIC DNA]</scope>
</reference>
<proteinExistence type="predicted"/>
<dbReference type="Gene3D" id="1.20.120.910">
    <property type="entry name" value="DksA, coiled-coil domain"/>
    <property type="match status" value="1"/>
</dbReference>
<dbReference type="PATRIC" id="fig|85874.4.peg.600"/>
<keyword evidence="2" id="KW-0863">Zinc-finger</keyword>
<dbReference type="InterPro" id="IPR020458">
    <property type="entry name" value="Znf_DskA_TraR_CS"/>
</dbReference>
<evidence type="ECO:0000313" key="6">
    <source>
        <dbReference type="EMBL" id="KUK36115.1"/>
    </source>
</evidence>
<dbReference type="GO" id="GO:0008270">
    <property type="term" value="F:zinc ion binding"/>
    <property type="evidence" value="ECO:0007669"/>
    <property type="project" value="UniProtKB-KW"/>
</dbReference>
<name>A0A124FK49_9THEO</name>
<evidence type="ECO:0000256" key="4">
    <source>
        <dbReference type="PROSITE-ProRule" id="PRU00510"/>
    </source>
</evidence>
<sequence>MDQERIAHYRQLLERQKRETLKSISTFKEAEEIGGLKDTLQELSMYDNHPADIGTETFERSKDIGFRDLAQQQLKKINDALERMAEGKYGICEECGKEISEKRLEAMPETTLCCECRRKQDDRVSSSRRPVEEGVIMPPFGGFAEDRLDNEQRVQFDGEDAWQTVEHFGTSSDFENRDEEGGTVEDVEGIAVYRDADGMYYQDFRGKDDEGKARDLDEP</sequence>
<keyword evidence="1" id="KW-0479">Metal-binding</keyword>
<organism evidence="6 7">
    <name type="scientific">Thermacetogenium phaeum</name>
    <dbReference type="NCBI Taxonomy" id="85874"/>
    <lineage>
        <taxon>Bacteria</taxon>
        <taxon>Bacillati</taxon>
        <taxon>Bacillota</taxon>
        <taxon>Clostridia</taxon>
        <taxon>Thermoanaerobacterales</taxon>
        <taxon>Thermoanaerobacteraceae</taxon>
        <taxon>Thermacetogenium</taxon>
    </lineage>
</organism>
<evidence type="ECO:0000256" key="2">
    <source>
        <dbReference type="ARBA" id="ARBA00022771"/>
    </source>
</evidence>
<gene>
    <name evidence="6" type="ORF">XD66_1178</name>
</gene>
<evidence type="ECO:0000313" key="7">
    <source>
        <dbReference type="Proteomes" id="UP000053326"/>
    </source>
</evidence>
<dbReference type="Proteomes" id="UP000053326">
    <property type="component" value="Unassembled WGS sequence"/>
</dbReference>
<feature type="zinc finger region" description="dksA C4-type" evidence="4">
    <location>
        <begin position="92"/>
        <end position="116"/>
    </location>
</feature>
<keyword evidence="3" id="KW-0862">Zinc</keyword>